<feature type="transmembrane region" description="Helical" evidence="8">
    <location>
        <begin position="216"/>
        <end position="238"/>
    </location>
</feature>
<keyword evidence="3" id="KW-1003">Cell membrane</keyword>
<dbReference type="PRINTS" id="PR01036">
    <property type="entry name" value="TCRTETB"/>
</dbReference>
<dbReference type="InterPro" id="IPR036259">
    <property type="entry name" value="MFS_trans_sf"/>
</dbReference>
<evidence type="ECO:0000256" key="3">
    <source>
        <dbReference type="ARBA" id="ARBA00022475"/>
    </source>
</evidence>
<feature type="transmembrane region" description="Helical" evidence="8">
    <location>
        <begin position="323"/>
        <end position="344"/>
    </location>
</feature>
<evidence type="ECO:0000313" key="10">
    <source>
        <dbReference type="EMBL" id="MDJ1130330.1"/>
    </source>
</evidence>
<feature type="transmembrane region" description="Helical" evidence="8">
    <location>
        <begin position="65"/>
        <end position="84"/>
    </location>
</feature>
<feature type="transmembrane region" description="Helical" evidence="8">
    <location>
        <begin position="184"/>
        <end position="204"/>
    </location>
</feature>
<feature type="transmembrane region" description="Helical" evidence="8">
    <location>
        <begin position="244"/>
        <end position="265"/>
    </location>
</feature>
<feature type="transmembrane region" description="Helical" evidence="8">
    <location>
        <begin position="96"/>
        <end position="115"/>
    </location>
</feature>
<dbReference type="NCBIfam" id="TIGR00711">
    <property type="entry name" value="efflux_EmrB"/>
    <property type="match status" value="1"/>
</dbReference>
<dbReference type="Gene3D" id="1.20.1250.20">
    <property type="entry name" value="MFS general substrate transporter like domains"/>
    <property type="match status" value="1"/>
</dbReference>
<keyword evidence="11" id="KW-1185">Reference proteome</keyword>
<feature type="transmembrane region" description="Helical" evidence="8">
    <location>
        <begin position="285"/>
        <end position="303"/>
    </location>
</feature>
<sequence length="547" mass="58477">MSLFHRTEKAAAPTTAAEPDTGLHGKRLALVFIGLAIGMFVSSLSETIASTALPTIVGDLHGVQIMQWVETTYILTSTITMPIYGRLGDTFGRKRLLVLSLGLYAAGKGVCGMAPSMAVLITGRAISGLGGGGLIILSQAILADVVSARQRGKYMGAIGAVFAVSNVLGPILGGWFVDVTGWRMIFWFTIPLAVVAMVMTARFLPNDWRRPTSMGVDGLGMALMAVAVVTLILASAWGGSTFAWNSWEMIVLIVACVAAWVGFVVHENRAKRPIVPFGLFRDRNFTLVTVCGMLVFIGFDGTLNYMPTYLQLVNDLNPMNAGLMMVPICVGSLVTSTATGFIASKTGRYKWMPIAMCAVMGLGFFLMSTVTPETSLWLLGTYFFIWGFGVGLGSQILVLIVQNEFPHAIVGTATAANNFFRQIASTLGTAVVGSLFTTRLTEYVLPHLPKGSGLTLATLTPTEVGRLPRALQTVIGRGYWESLIPLMLWFVPLLAVGLVMMCFIKRHRLATTISGSGNHVLMDQTTSVGDGKRTAGTKGSGTSVPPK</sequence>
<evidence type="ECO:0000256" key="1">
    <source>
        <dbReference type="ARBA" id="ARBA00004651"/>
    </source>
</evidence>
<dbReference type="PANTHER" id="PTHR23501:SF197">
    <property type="entry name" value="COMD"/>
    <property type="match status" value="1"/>
</dbReference>
<evidence type="ECO:0000313" key="11">
    <source>
        <dbReference type="Proteomes" id="UP001431693"/>
    </source>
</evidence>
<organism evidence="10 11">
    <name type="scientific">Kribbibacterium absianum</name>
    <dbReference type="NCBI Taxonomy" id="3044210"/>
    <lineage>
        <taxon>Bacteria</taxon>
        <taxon>Bacillati</taxon>
        <taxon>Actinomycetota</taxon>
        <taxon>Coriobacteriia</taxon>
        <taxon>Coriobacteriales</taxon>
        <taxon>Kribbibacteriaceae</taxon>
        <taxon>Kribbibacterium</taxon>
    </lineage>
</organism>
<evidence type="ECO:0000256" key="4">
    <source>
        <dbReference type="ARBA" id="ARBA00022692"/>
    </source>
</evidence>
<dbReference type="PANTHER" id="PTHR23501">
    <property type="entry name" value="MAJOR FACILITATOR SUPERFAMILY"/>
    <property type="match status" value="1"/>
</dbReference>
<feature type="transmembrane region" description="Helical" evidence="8">
    <location>
        <begin position="376"/>
        <end position="401"/>
    </location>
</feature>
<comment type="subcellular location">
    <subcellularLocation>
        <location evidence="1">Cell membrane</location>
        <topology evidence="1">Multi-pass membrane protein</topology>
    </subcellularLocation>
</comment>
<evidence type="ECO:0000256" key="2">
    <source>
        <dbReference type="ARBA" id="ARBA00022448"/>
    </source>
</evidence>
<gene>
    <name evidence="10" type="ORF">QJ043_09605</name>
</gene>
<feature type="transmembrane region" description="Helical" evidence="8">
    <location>
        <begin position="422"/>
        <end position="440"/>
    </location>
</feature>
<dbReference type="InterPro" id="IPR004638">
    <property type="entry name" value="EmrB-like"/>
</dbReference>
<reference evidence="10" key="1">
    <citation type="submission" date="2023-05" db="EMBL/GenBank/DDBJ databases">
        <title>[olsenella] sp. nov., isolated from a pig farm feces dump.</title>
        <authorList>
            <person name="Chang Y.-H."/>
        </authorList>
    </citation>
    <scope>NUCLEOTIDE SEQUENCE</scope>
    <source>
        <strain evidence="10">YH-ols2217</strain>
    </source>
</reference>
<evidence type="ECO:0000256" key="6">
    <source>
        <dbReference type="ARBA" id="ARBA00023136"/>
    </source>
</evidence>
<proteinExistence type="predicted"/>
<feature type="transmembrane region" description="Helical" evidence="8">
    <location>
        <begin position="154"/>
        <end position="172"/>
    </location>
</feature>
<feature type="region of interest" description="Disordered" evidence="7">
    <location>
        <begin position="524"/>
        <end position="547"/>
    </location>
</feature>
<dbReference type="RefSeq" id="WP_283713434.1">
    <property type="nucleotide sequence ID" value="NZ_JASJEW010000004.1"/>
</dbReference>
<evidence type="ECO:0000256" key="5">
    <source>
        <dbReference type="ARBA" id="ARBA00022989"/>
    </source>
</evidence>
<keyword evidence="5 8" id="KW-1133">Transmembrane helix</keyword>
<accession>A0ABT6ZMP9</accession>
<dbReference type="SUPFAM" id="SSF103473">
    <property type="entry name" value="MFS general substrate transporter"/>
    <property type="match status" value="1"/>
</dbReference>
<keyword evidence="6 8" id="KW-0472">Membrane</keyword>
<feature type="transmembrane region" description="Helical" evidence="8">
    <location>
        <begin position="28"/>
        <end position="45"/>
    </location>
</feature>
<dbReference type="InterPro" id="IPR011701">
    <property type="entry name" value="MFS"/>
</dbReference>
<name>A0ABT6ZMP9_9ACTN</name>
<dbReference type="Gene3D" id="1.20.1720.10">
    <property type="entry name" value="Multidrug resistance protein D"/>
    <property type="match status" value="1"/>
</dbReference>
<dbReference type="EMBL" id="JASJEX010000005">
    <property type="protein sequence ID" value="MDJ1130330.1"/>
    <property type="molecule type" value="Genomic_DNA"/>
</dbReference>
<feature type="transmembrane region" description="Helical" evidence="8">
    <location>
        <begin position="486"/>
        <end position="504"/>
    </location>
</feature>
<evidence type="ECO:0000256" key="8">
    <source>
        <dbReference type="SAM" id="Phobius"/>
    </source>
</evidence>
<evidence type="ECO:0000256" key="7">
    <source>
        <dbReference type="SAM" id="MobiDB-lite"/>
    </source>
</evidence>
<comment type="caution">
    <text evidence="10">The sequence shown here is derived from an EMBL/GenBank/DDBJ whole genome shotgun (WGS) entry which is preliminary data.</text>
</comment>
<keyword evidence="2" id="KW-0813">Transport</keyword>
<keyword evidence="4 8" id="KW-0812">Transmembrane</keyword>
<protein>
    <submittedName>
        <fullName evidence="10">DHA2 family efflux MFS transporter permease subunit</fullName>
    </submittedName>
</protein>
<feature type="transmembrane region" description="Helical" evidence="8">
    <location>
        <begin position="351"/>
        <end position="370"/>
    </location>
</feature>
<dbReference type="PROSITE" id="PS50850">
    <property type="entry name" value="MFS"/>
    <property type="match status" value="1"/>
</dbReference>
<feature type="transmembrane region" description="Helical" evidence="8">
    <location>
        <begin position="121"/>
        <end position="142"/>
    </location>
</feature>
<dbReference type="Pfam" id="PF07690">
    <property type="entry name" value="MFS_1"/>
    <property type="match status" value="1"/>
</dbReference>
<feature type="domain" description="Major facilitator superfamily (MFS) profile" evidence="9">
    <location>
        <begin position="31"/>
        <end position="509"/>
    </location>
</feature>
<dbReference type="Proteomes" id="UP001431693">
    <property type="component" value="Unassembled WGS sequence"/>
</dbReference>
<evidence type="ECO:0000259" key="9">
    <source>
        <dbReference type="PROSITE" id="PS50850"/>
    </source>
</evidence>
<dbReference type="InterPro" id="IPR020846">
    <property type="entry name" value="MFS_dom"/>
</dbReference>